<evidence type="ECO:0000256" key="1">
    <source>
        <dbReference type="SAM" id="MobiDB-lite"/>
    </source>
</evidence>
<name>A0A9P6DT54_9AGAM</name>
<feature type="region of interest" description="Disordered" evidence="1">
    <location>
        <begin position="116"/>
        <end position="138"/>
    </location>
</feature>
<dbReference type="AlphaFoldDB" id="A0A9P6DT54"/>
<keyword evidence="3" id="KW-1185">Reference proteome</keyword>
<evidence type="ECO:0000313" key="3">
    <source>
        <dbReference type="Proteomes" id="UP000886523"/>
    </source>
</evidence>
<comment type="caution">
    <text evidence="2">The sequence shown here is derived from an EMBL/GenBank/DDBJ whole genome shotgun (WGS) entry which is preliminary data.</text>
</comment>
<proteinExistence type="predicted"/>
<protein>
    <submittedName>
        <fullName evidence="2">Uncharacterized protein</fullName>
    </submittedName>
</protein>
<feature type="compositionally biased region" description="Pro residues" evidence="1">
    <location>
        <begin position="231"/>
        <end position="240"/>
    </location>
</feature>
<sequence>MYRLERQATTTHPQWRVCGHKEPHTRCGGCVALYMILNASPNQPANPRVANPRVHHQQDHSTKPRPEEQENQDHTPAAAVKISKWQHANEDTTHLYTPNEGPRNHTPAVQDLFYSTTKPANNEGPDSNMPNSNAPHETRQLRACQTMSPPFTQTNTKCENPCNLLYRNLAGNTRGNKVPHTRSSRSWNSNLHKSPDPTHTTEPNRGDPNLPNEDLGMQTRERRPGKRRPSEPSPSQPPNVKPRLFCFGCMGEPTDI</sequence>
<accession>A0A9P6DT54</accession>
<dbReference type="Proteomes" id="UP000886523">
    <property type="component" value="Unassembled WGS sequence"/>
</dbReference>
<feature type="region of interest" description="Disordered" evidence="1">
    <location>
        <begin position="43"/>
        <end position="76"/>
    </location>
</feature>
<gene>
    <name evidence="2" type="ORF">BS47DRAFT_1364744</name>
</gene>
<feature type="compositionally biased region" description="Polar residues" evidence="1">
    <location>
        <begin position="184"/>
        <end position="203"/>
    </location>
</feature>
<feature type="compositionally biased region" description="Polar residues" evidence="1">
    <location>
        <begin position="116"/>
        <end position="135"/>
    </location>
</feature>
<feature type="region of interest" description="Disordered" evidence="1">
    <location>
        <begin position="172"/>
        <end position="256"/>
    </location>
</feature>
<organism evidence="2 3">
    <name type="scientific">Hydnum rufescens UP504</name>
    <dbReference type="NCBI Taxonomy" id="1448309"/>
    <lineage>
        <taxon>Eukaryota</taxon>
        <taxon>Fungi</taxon>
        <taxon>Dikarya</taxon>
        <taxon>Basidiomycota</taxon>
        <taxon>Agaricomycotina</taxon>
        <taxon>Agaricomycetes</taxon>
        <taxon>Cantharellales</taxon>
        <taxon>Hydnaceae</taxon>
        <taxon>Hydnum</taxon>
    </lineage>
</organism>
<reference evidence="2" key="1">
    <citation type="journal article" date="2020" name="Nat. Commun.">
        <title>Large-scale genome sequencing of mycorrhizal fungi provides insights into the early evolution of symbiotic traits.</title>
        <authorList>
            <person name="Miyauchi S."/>
            <person name="Kiss E."/>
            <person name="Kuo A."/>
            <person name="Drula E."/>
            <person name="Kohler A."/>
            <person name="Sanchez-Garcia M."/>
            <person name="Morin E."/>
            <person name="Andreopoulos B."/>
            <person name="Barry K.W."/>
            <person name="Bonito G."/>
            <person name="Buee M."/>
            <person name="Carver A."/>
            <person name="Chen C."/>
            <person name="Cichocki N."/>
            <person name="Clum A."/>
            <person name="Culley D."/>
            <person name="Crous P.W."/>
            <person name="Fauchery L."/>
            <person name="Girlanda M."/>
            <person name="Hayes R.D."/>
            <person name="Keri Z."/>
            <person name="LaButti K."/>
            <person name="Lipzen A."/>
            <person name="Lombard V."/>
            <person name="Magnuson J."/>
            <person name="Maillard F."/>
            <person name="Murat C."/>
            <person name="Nolan M."/>
            <person name="Ohm R.A."/>
            <person name="Pangilinan J."/>
            <person name="Pereira M.F."/>
            <person name="Perotto S."/>
            <person name="Peter M."/>
            <person name="Pfister S."/>
            <person name="Riley R."/>
            <person name="Sitrit Y."/>
            <person name="Stielow J.B."/>
            <person name="Szollosi G."/>
            <person name="Zifcakova L."/>
            <person name="Stursova M."/>
            <person name="Spatafora J.W."/>
            <person name="Tedersoo L."/>
            <person name="Vaario L.M."/>
            <person name="Yamada A."/>
            <person name="Yan M."/>
            <person name="Wang P."/>
            <person name="Xu J."/>
            <person name="Bruns T."/>
            <person name="Baldrian P."/>
            <person name="Vilgalys R."/>
            <person name="Dunand C."/>
            <person name="Henrissat B."/>
            <person name="Grigoriev I.V."/>
            <person name="Hibbett D."/>
            <person name="Nagy L.G."/>
            <person name="Martin F.M."/>
        </authorList>
    </citation>
    <scope>NUCLEOTIDE SEQUENCE</scope>
    <source>
        <strain evidence="2">UP504</strain>
    </source>
</reference>
<dbReference type="EMBL" id="MU129021">
    <property type="protein sequence ID" value="KAF9510204.1"/>
    <property type="molecule type" value="Genomic_DNA"/>
</dbReference>
<evidence type="ECO:0000313" key="2">
    <source>
        <dbReference type="EMBL" id="KAF9510204.1"/>
    </source>
</evidence>
<feature type="compositionally biased region" description="Basic and acidic residues" evidence="1">
    <location>
        <begin position="56"/>
        <end position="73"/>
    </location>
</feature>